<dbReference type="Proteomes" id="UP001500956">
    <property type="component" value="Unassembled WGS sequence"/>
</dbReference>
<name>A0ABP8Y4X7_9MICO</name>
<accession>A0ABP8Y4X7</accession>
<evidence type="ECO:0000313" key="2">
    <source>
        <dbReference type="EMBL" id="GAA4720288.1"/>
    </source>
</evidence>
<dbReference type="PANTHER" id="PTHR43581:SF2">
    <property type="entry name" value="EXCINUCLEASE ATPASE SUBUNIT"/>
    <property type="match status" value="1"/>
</dbReference>
<proteinExistence type="predicted"/>
<feature type="domain" description="ATPase AAA-type core" evidence="1">
    <location>
        <begin position="177"/>
        <end position="287"/>
    </location>
</feature>
<dbReference type="PANTHER" id="PTHR43581">
    <property type="entry name" value="ATP/GTP PHOSPHATASE"/>
    <property type="match status" value="1"/>
</dbReference>
<reference evidence="3" key="1">
    <citation type="journal article" date="2019" name="Int. J. Syst. Evol. Microbiol.">
        <title>The Global Catalogue of Microorganisms (GCM) 10K type strain sequencing project: providing services to taxonomists for standard genome sequencing and annotation.</title>
        <authorList>
            <consortium name="The Broad Institute Genomics Platform"/>
            <consortium name="The Broad Institute Genome Sequencing Center for Infectious Disease"/>
            <person name="Wu L."/>
            <person name="Ma J."/>
        </authorList>
    </citation>
    <scope>NUCLEOTIDE SEQUENCE [LARGE SCALE GENOMIC DNA]</scope>
    <source>
        <strain evidence="3">JCM 18063</strain>
    </source>
</reference>
<dbReference type="InterPro" id="IPR027417">
    <property type="entry name" value="P-loop_NTPase"/>
</dbReference>
<protein>
    <recommendedName>
        <fullName evidence="1">ATPase AAA-type core domain-containing protein</fullName>
    </recommendedName>
</protein>
<dbReference type="EMBL" id="BAABID010000004">
    <property type="protein sequence ID" value="GAA4720288.1"/>
    <property type="molecule type" value="Genomic_DNA"/>
</dbReference>
<dbReference type="Gene3D" id="3.40.50.300">
    <property type="entry name" value="P-loop containing nucleotide triphosphate hydrolases"/>
    <property type="match status" value="1"/>
</dbReference>
<sequence>MLMRLKKIAFHGFKRFSELAIENIPSSARLVILAGPNGSGKSSVFDGLKTWHWAHGGAGANWDESYGTKTGSEPMNWTQRVSVEFHEPLPEGQDERKKLVYTRSAFRNEADFTVDGISRSRSPLDMPRVTRLIDTDQSVSDNYRRLVIQTIDGLYRDDLPETMTRAQLRDRIIGKVRTALGRVFNDLQLEGIGGVTEGADSAGTFYFTKGESHRFLYKNLSAGEKACFDLILDTIIKADYFDNSIWCIDEPETHLNTRIQGALLETLSSLVPRESQLVLATHSIGFMRKAWEMAQQTPGAVTFIDMHGIDFDQSASIVPVQPSRDFWAKTLDVALGDLAQLMAPERVVLCEGRPPASATDGRAEFDAACYRKIFSKEFPETDFISAGNSTDVSQDRLEAGRAIQTIASGTELVRLVDRDLLSEEEVAEYNAAGVRVLGRRNIESYLMDDEVLVALCNEYGAIDRSETLIQRRDALMSDSIAKGNDRDDFKKIAGLFYTDIRRDLGISGGGSNWNAFATGTLASLLQPGMGVYSELKQSIFGE</sequence>
<dbReference type="InterPro" id="IPR003959">
    <property type="entry name" value="ATPase_AAA_core"/>
</dbReference>
<keyword evidence="3" id="KW-1185">Reference proteome</keyword>
<dbReference type="InterPro" id="IPR051396">
    <property type="entry name" value="Bact_Antivir_Def_Nuclease"/>
</dbReference>
<gene>
    <name evidence="2" type="ORF">GCM10023216_06470</name>
</gene>
<dbReference type="Pfam" id="PF13304">
    <property type="entry name" value="AAA_21"/>
    <property type="match status" value="1"/>
</dbReference>
<dbReference type="SUPFAM" id="SSF52540">
    <property type="entry name" value="P-loop containing nucleoside triphosphate hydrolases"/>
    <property type="match status" value="1"/>
</dbReference>
<comment type="caution">
    <text evidence="2">The sequence shown here is derived from an EMBL/GenBank/DDBJ whole genome shotgun (WGS) entry which is preliminary data.</text>
</comment>
<organism evidence="2 3">
    <name type="scientific">Isoptericola chiayiensis</name>
    <dbReference type="NCBI Taxonomy" id="579446"/>
    <lineage>
        <taxon>Bacteria</taxon>
        <taxon>Bacillati</taxon>
        <taxon>Actinomycetota</taxon>
        <taxon>Actinomycetes</taxon>
        <taxon>Micrococcales</taxon>
        <taxon>Promicromonosporaceae</taxon>
        <taxon>Isoptericola</taxon>
    </lineage>
</organism>
<evidence type="ECO:0000259" key="1">
    <source>
        <dbReference type="Pfam" id="PF13304"/>
    </source>
</evidence>
<evidence type="ECO:0000313" key="3">
    <source>
        <dbReference type="Proteomes" id="UP001500956"/>
    </source>
</evidence>